<feature type="compositionally biased region" description="Polar residues" evidence="1">
    <location>
        <begin position="202"/>
        <end position="221"/>
    </location>
</feature>
<evidence type="ECO:0000313" key="4">
    <source>
        <dbReference type="EMBL" id="TKA41180.1"/>
    </source>
</evidence>
<dbReference type="GO" id="GO:0006606">
    <property type="term" value="P:protein import into nucleus"/>
    <property type="evidence" value="ECO:0007669"/>
    <property type="project" value="TreeGrafter"/>
</dbReference>
<dbReference type="EMBL" id="NAJP01000029">
    <property type="protein sequence ID" value="TKA41180.1"/>
    <property type="molecule type" value="Genomic_DNA"/>
</dbReference>
<dbReference type="GO" id="GO:0005640">
    <property type="term" value="C:nuclear outer membrane"/>
    <property type="evidence" value="ECO:0007669"/>
    <property type="project" value="TreeGrafter"/>
</dbReference>
<feature type="compositionally biased region" description="Polar residues" evidence="1">
    <location>
        <begin position="50"/>
        <end position="62"/>
    </location>
</feature>
<feature type="compositionally biased region" description="Polar residues" evidence="1">
    <location>
        <begin position="228"/>
        <end position="239"/>
    </location>
</feature>
<feature type="region of interest" description="Disordered" evidence="1">
    <location>
        <begin position="169"/>
        <end position="289"/>
    </location>
</feature>
<name>A0A4U0UY82_9PEZI</name>
<feature type="compositionally biased region" description="Polar residues" evidence="1">
    <location>
        <begin position="186"/>
        <end position="195"/>
    </location>
</feature>
<keyword evidence="2" id="KW-1133">Transmembrane helix</keyword>
<feature type="compositionally biased region" description="Low complexity" evidence="1">
    <location>
        <begin position="240"/>
        <end position="250"/>
    </location>
</feature>
<organism evidence="4 5">
    <name type="scientific">Friedmanniomyces endolithicus</name>
    <dbReference type="NCBI Taxonomy" id="329885"/>
    <lineage>
        <taxon>Eukaryota</taxon>
        <taxon>Fungi</taxon>
        <taxon>Dikarya</taxon>
        <taxon>Ascomycota</taxon>
        <taxon>Pezizomycotina</taxon>
        <taxon>Dothideomycetes</taxon>
        <taxon>Dothideomycetidae</taxon>
        <taxon>Mycosphaerellales</taxon>
        <taxon>Teratosphaeriaceae</taxon>
        <taxon>Friedmanniomyces</taxon>
    </lineage>
</organism>
<dbReference type="Pfam" id="PF08058">
    <property type="entry name" value="NPCC"/>
    <property type="match status" value="1"/>
</dbReference>
<protein>
    <recommendedName>
        <fullName evidence="6">Nuclear pore complex component</fullName>
    </recommendedName>
</protein>
<keyword evidence="2" id="KW-0812">Transmembrane</keyword>
<dbReference type="STRING" id="329885.A0A4U0UY82"/>
<dbReference type="GO" id="GO:0070762">
    <property type="term" value="C:nuclear pore transmembrane ring"/>
    <property type="evidence" value="ECO:0007669"/>
    <property type="project" value="TreeGrafter"/>
</dbReference>
<feature type="transmembrane region" description="Helical" evidence="2">
    <location>
        <begin position="102"/>
        <end position="122"/>
    </location>
</feature>
<feature type="region of interest" description="Disordered" evidence="1">
    <location>
        <begin position="1"/>
        <end position="28"/>
    </location>
</feature>
<feature type="region of interest" description="Disordered" evidence="1">
    <location>
        <begin position="50"/>
        <end position="75"/>
    </location>
</feature>
<proteinExistence type="predicted"/>
<dbReference type="InterPro" id="IPR012578">
    <property type="entry name" value="Nucl_pore_cmplx"/>
</dbReference>
<dbReference type="OrthoDB" id="429932at2759"/>
<dbReference type="Proteomes" id="UP001168146">
    <property type="component" value="Unassembled WGS sequence"/>
</dbReference>
<gene>
    <name evidence="4" type="ORF">B0A54_07702</name>
    <name evidence="3" type="ORF">LTR82_014675</name>
</gene>
<feature type="compositionally biased region" description="Polar residues" evidence="1">
    <location>
        <begin position="259"/>
        <end position="269"/>
    </location>
</feature>
<comment type="caution">
    <text evidence="4">The sequence shown here is derived from an EMBL/GenBank/DDBJ whole genome shotgun (WGS) entry which is preliminary data.</text>
</comment>
<evidence type="ECO:0008006" key="6">
    <source>
        <dbReference type="Google" id="ProtNLM"/>
    </source>
</evidence>
<keyword evidence="2" id="KW-0472">Membrane</keyword>
<reference evidence="4 5" key="1">
    <citation type="submission" date="2017-03" db="EMBL/GenBank/DDBJ databases">
        <title>Genomes of endolithic fungi from Antarctica.</title>
        <authorList>
            <person name="Coleine C."/>
            <person name="Masonjones S."/>
            <person name="Stajich J.E."/>
        </authorList>
    </citation>
    <scope>NUCLEOTIDE SEQUENCE [LARGE SCALE GENOMIC DNA]</scope>
    <source>
        <strain evidence="4 5">CCFEE 5311</strain>
    </source>
</reference>
<reference evidence="3" key="2">
    <citation type="submission" date="2021-12" db="EMBL/GenBank/DDBJ databases">
        <title>Black yeast isolated from Biological Soil Crust.</title>
        <authorList>
            <person name="Kurbessoian T."/>
        </authorList>
    </citation>
    <scope>NUCLEOTIDE SEQUENCE</scope>
    <source>
        <strain evidence="3">CCFEE 5208</strain>
    </source>
</reference>
<feature type="region of interest" description="Disordered" evidence="1">
    <location>
        <begin position="303"/>
        <end position="323"/>
    </location>
</feature>
<dbReference type="PANTHER" id="PTHR28003:SF1">
    <property type="entry name" value="NUCLEOPORIN POM34"/>
    <property type="match status" value="1"/>
</dbReference>
<dbReference type="AlphaFoldDB" id="A0A4U0UY82"/>
<feature type="compositionally biased region" description="Gly residues" evidence="1">
    <location>
        <begin position="311"/>
        <end position="323"/>
    </location>
</feature>
<feature type="transmembrane region" description="Helical" evidence="2">
    <location>
        <begin position="134"/>
        <end position="154"/>
    </location>
</feature>
<sequence length="323" mass="34389">MSGTSLVQRIPSASTVASALTPSSNNSKLASPLATVASILPSLGLTPQKSKISNISTPQRPSTPRGDASPIATPGEWQHPRYQELVQRQSANRFDATNMRIVGMNTGFMATSLLVPFLISQVLPRPWLLLAEPYYTYILLAIRLFLALNILFAFTPLLKPRDNCDDVPLTPSQRQLLGLPPMSRPATPQEQQQYVTPPRYSRSATPQSNTSSLRAQGSGSPLNGRPLESSTSQLRQRSVSGSPGLGPSPLTYGLKSGGRRTSFQSSPLSTPEFDAAGSISTPTKSGKASVGLNSKWLYEKGRGSPRSSFGGLSGFGGGGSVFN</sequence>
<dbReference type="Proteomes" id="UP000310066">
    <property type="component" value="Unassembled WGS sequence"/>
</dbReference>
<dbReference type="GO" id="GO:0030474">
    <property type="term" value="P:spindle pole body duplication"/>
    <property type="evidence" value="ECO:0007669"/>
    <property type="project" value="TreeGrafter"/>
</dbReference>
<evidence type="ECO:0000256" key="2">
    <source>
        <dbReference type="SAM" id="Phobius"/>
    </source>
</evidence>
<dbReference type="PANTHER" id="PTHR28003">
    <property type="entry name" value="NUCLEOPORIN POM34"/>
    <property type="match status" value="1"/>
</dbReference>
<evidence type="ECO:0000313" key="3">
    <source>
        <dbReference type="EMBL" id="KAK0310789.1"/>
    </source>
</evidence>
<dbReference type="EMBL" id="JASUXU010000074">
    <property type="protein sequence ID" value="KAK0310789.1"/>
    <property type="molecule type" value="Genomic_DNA"/>
</dbReference>
<accession>A0A4U0UY82</accession>
<evidence type="ECO:0000256" key="1">
    <source>
        <dbReference type="SAM" id="MobiDB-lite"/>
    </source>
</evidence>
<evidence type="ECO:0000313" key="5">
    <source>
        <dbReference type="Proteomes" id="UP000310066"/>
    </source>
</evidence>